<dbReference type="PANTHER" id="PTHR39341">
    <property type="entry name" value="BSL7085 PROTEIN"/>
    <property type="match status" value="1"/>
</dbReference>
<sequence>MESAELSQMIVGELMRRWPASVPLLLGRRMACPGCPMAPFMTVAEAAREYGIDPDELVRELVAAIEQEPAPAGKEPRP</sequence>
<evidence type="ECO:0000313" key="2">
    <source>
        <dbReference type="EMBL" id="SMF51296.1"/>
    </source>
</evidence>
<keyword evidence="3" id="KW-1185">Reference proteome</keyword>
<dbReference type="RefSeq" id="WP_085124386.1">
    <property type="nucleotide sequence ID" value="NZ_FWZX01000018.1"/>
</dbReference>
<dbReference type="InterPro" id="IPR015077">
    <property type="entry name" value="DUF1858"/>
</dbReference>
<dbReference type="STRING" id="560819.SAMN05428998_11820"/>
<accession>A0A1Y6C8A1</accession>
<protein>
    <submittedName>
        <fullName evidence="2">Hybrid cluster protein-associated redox disulfide domain-containing protein</fullName>
    </submittedName>
</protein>
<dbReference type="EMBL" id="FWZX01000018">
    <property type="protein sequence ID" value="SMF51296.1"/>
    <property type="molecule type" value="Genomic_DNA"/>
</dbReference>
<organism evidence="2 3">
    <name type="scientific">Tistlia consotensis USBA 355</name>
    <dbReference type="NCBI Taxonomy" id="560819"/>
    <lineage>
        <taxon>Bacteria</taxon>
        <taxon>Pseudomonadati</taxon>
        <taxon>Pseudomonadota</taxon>
        <taxon>Alphaproteobacteria</taxon>
        <taxon>Rhodospirillales</taxon>
        <taxon>Rhodovibrionaceae</taxon>
        <taxon>Tistlia</taxon>
    </lineage>
</organism>
<dbReference type="InterPro" id="IPR038062">
    <property type="entry name" value="ScdA-like_N_sf"/>
</dbReference>
<evidence type="ECO:0000259" key="1">
    <source>
        <dbReference type="Pfam" id="PF08984"/>
    </source>
</evidence>
<dbReference type="SUPFAM" id="SSF140683">
    <property type="entry name" value="SP0561-like"/>
    <property type="match status" value="1"/>
</dbReference>
<dbReference type="PANTHER" id="PTHR39341:SF1">
    <property type="entry name" value="DUF1858 DOMAIN-CONTAINING PROTEIN"/>
    <property type="match status" value="1"/>
</dbReference>
<proteinExistence type="predicted"/>
<dbReference type="NCBIfam" id="TIGR03980">
    <property type="entry name" value="prismane_assoc"/>
    <property type="match status" value="1"/>
</dbReference>
<feature type="domain" description="DUF1858" evidence="1">
    <location>
        <begin position="8"/>
        <end position="58"/>
    </location>
</feature>
<dbReference type="Pfam" id="PF08984">
    <property type="entry name" value="DUF1858"/>
    <property type="match status" value="1"/>
</dbReference>
<dbReference type="AlphaFoldDB" id="A0A1Y6C8A1"/>
<dbReference type="InterPro" id="IPR023883">
    <property type="entry name" value="CHP03980_redox-disulphide"/>
</dbReference>
<evidence type="ECO:0000313" key="3">
    <source>
        <dbReference type="Proteomes" id="UP000192917"/>
    </source>
</evidence>
<reference evidence="2 3" key="1">
    <citation type="submission" date="2017-04" db="EMBL/GenBank/DDBJ databases">
        <authorList>
            <person name="Afonso C.L."/>
            <person name="Miller P.J."/>
            <person name="Scott M.A."/>
            <person name="Spackman E."/>
            <person name="Goraichik I."/>
            <person name="Dimitrov K.M."/>
            <person name="Suarez D.L."/>
            <person name="Swayne D.E."/>
        </authorList>
    </citation>
    <scope>NUCLEOTIDE SEQUENCE [LARGE SCALE GENOMIC DNA]</scope>
    <source>
        <strain evidence="2 3">USBA 355</strain>
    </source>
</reference>
<dbReference type="Gene3D" id="1.10.3910.10">
    <property type="entry name" value="SP0561-like"/>
    <property type="match status" value="1"/>
</dbReference>
<name>A0A1Y6C8A1_9PROT</name>
<dbReference type="Proteomes" id="UP000192917">
    <property type="component" value="Unassembled WGS sequence"/>
</dbReference>
<gene>
    <name evidence="2" type="ORF">SAMN05428998_11820</name>
</gene>